<dbReference type="AlphaFoldDB" id="A0A429X3W6"/>
<evidence type="ECO:0000313" key="3">
    <source>
        <dbReference type="Proteomes" id="UP000287296"/>
    </source>
</evidence>
<protein>
    <submittedName>
        <fullName evidence="2">DinB family protein</fullName>
    </submittedName>
</protein>
<dbReference type="Pfam" id="PF12867">
    <property type="entry name" value="DinB_2"/>
    <property type="match status" value="1"/>
</dbReference>
<dbReference type="OrthoDB" id="4295522at2"/>
<comment type="caution">
    <text evidence="2">The sequence shown here is derived from an EMBL/GenBank/DDBJ whole genome shotgun (WGS) entry which is preliminary data.</text>
</comment>
<name>A0A429X3W6_SIMTE</name>
<dbReference type="InterPro" id="IPR024775">
    <property type="entry name" value="DinB-like"/>
</dbReference>
<proteinExistence type="predicted"/>
<gene>
    <name evidence="2" type="ORF">D5F11_019170</name>
</gene>
<accession>A0A429X3W6</accession>
<reference evidence="2 3" key="1">
    <citation type="submission" date="2018-12" db="EMBL/GenBank/DDBJ databases">
        <authorList>
            <person name="Sun L."/>
            <person name="Chen Z."/>
        </authorList>
    </citation>
    <scope>NUCLEOTIDE SEQUENCE [LARGE SCALE GENOMIC DNA]</scope>
    <source>
        <strain evidence="2 3">LMG 29736</strain>
    </source>
</reference>
<organism evidence="2 3">
    <name type="scientific">Siminovitchia terrae</name>
    <name type="common">Bacillus terrae</name>
    <dbReference type="NCBI Taxonomy" id="1914933"/>
    <lineage>
        <taxon>Bacteria</taxon>
        <taxon>Bacillati</taxon>
        <taxon>Bacillota</taxon>
        <taxon>Bacilli</taxon>
        <taxon>Bacillales</taxon>
        <taxon>Bacillaceae</taxon>
        <taxon>Siminovitchia</taxon>
    </lineage>
</organism>
<dbReference type="Proteomes" id="UP000287296">
    <property type="component" value="Unassembled WGS sequence"/>
</dbReference>
<evidence type="ECO:0000259" key="1">
    <source>
        <dbReference type="Pfam" id="PF12867"/>
    </source>
</evidence>
<dbReference type="SUPFAM" id="SSF109854">
    <property type="entry name" value="DinB/YfiT-like putative metalloenzymes"/>
    <property type="match status" value="1"/>
</dbReference>
<dbReference type="Gene3D" id="1.20.120.450">
    <property type="entry name" value="dinb family like domain"/>
    <property type="match status" value="1"/>
</dbReference>
<evidence type="ECO:0000313" key="2">
    <source>
        <dbReference type="EMBL" id="RST58072.1"/>
    </source>
</evidence>
<sequence>METLNMFAYSRAALLIALRNTKENTWDERIEGFPNTIRWNAGHVYVTAEEYLNKADHHYDIVHPKWFDFFLDGTSPFDWEQEPPTVEEILGALKKQGERIVEFFNGKLDIAASETVDIRYLKLDTVDAALQFVTWHDGIHLGIIKSMQYVMK</sequence>
<dbReference type="RefSeq" id="WP_120117821.1">
    <property type="nucleotide sequence ID" value="NZ_QYTW02000024.1"/>
</dbReference>
<dbReference type="EMBL" id="QYTW02000024">
    <property type="protein sequence ID" value="RST58072.1"/>
    <property type="molecule type" value="Genomic_DNA"/>
</dbReference>
<feature type="domain" description="DinB-like" evidence="1">
    <location>
        <begin position="7"/>
        <end position="144"/>
    </location>
</feature>
<dbReference type="InterPro" id="IPR034660">
    <property type="entry name" value="DinB/YfiT-like"/>
</dbReference>